<dbReference type="PANTHER" id="PTHR30055">
    <property type="entry name" value="HTH-TYPE TRANSCRIPTIONAL REGULATOR RUTR"/>
    <property type="match status" value="1"/>
</dbReference>
<evidence type="ECO:0000256" key="3">
    <source>
        <dbReference type="ARBA" id="ARBA00023163"/>
    </source>
</evidence>
<feature type="compositionally biased region" description="Pro residues" evidence="5">
    <location>
        <begin position="27"/>
        <end position="37"/>
    </location>
</feature>
<dbReference type="PANTHER" id="PTHR30055:SF234">
    <property type="entry name" value="HTH-TYPE TRANSCRIPTIONAL REGULATOR BETI"/>
    <property type="match status" value="1"/>
</dbReference>
<dbReference type="OrthoDB" id="155497at2"/>
<feature type="DNA-binding region" description="H-T-H motif" evidence="4">
    <location>
        <begin position="73"/>
        <end position="92"/>
    </location>
</feature>
<feature type="region of interest" description="Disordered" evidence="5">
    <location>
        <begin position="1"/>
        <end position="51"/>
    </location>
</feature>
<dbReference type="GO" id="GO:0003700">
    <property type="term" value="F:DNA-binding transcription factor activity"/>
    <property type="evidence" value="ECO:0007669"/>
    <property type="project" value="TreeGrafter"/>
</dbReference>
<dbReference type="Gene3D" id="1.10.357.10">
    <property type="entry name" value="Tetracycline Repressor, domain 2"/>
    <property type="match status" value="1"/>
</dbReference>
<evidence type="ECO:0000256" key="4">
    <source>
        <dbReference type="PROSITE-ProRule" id="PRU00335"/>
    </source>
</evidence>
<sequence length="268" mass="28744">MDDAEAGRAGGGDSGGRGQGAARPAAGPEPGPGPEPGQEPELGLRERKKRETRRRISDIATGLFLARGFDNVTIADVARTADVSVNTVFNYFKTKEDLFFDRQGEHIEQAGRDLLQRRPGEGAVALFRRRFFEGLDARAYRTAFHEGSETWTKTVHDSPALLARQREIGRQAQDHLAALLAEETGAGPDDITPRAAAAMLFAAQGVLVEQIAERKRAGETLEEMRADVYAAAARVFDLLEHGLGDYAAAPAPAPGAPRAPALDPPPGK</sequence>
<feature type="region of interest" description="Disordered" evidence="5">
    <location>
        <begin position="249"/>
        <end position="268"/>
    </location>
</feature>
<evidence type="ECO:0000259" key="6">
    <source>
        <dbReference type="PROSITE" id="PS50977"/>
    </source>
</evidence>
<feature type="compositionally biased region" description="Pro residues" evidence="5">
    <location>
        <begin position="251"/>
        <end position="268"/>
    </location>
</feature>
<organism evidence="7 8">
    <name type="scientific">Actinomadura rubrisoli</name>
    <dbReference type="NCBI Taxonomy" id="2530368"/>
    <lineage>
        <taxon>Bacteria</taxon>
        <taxon>Bacillati</taxon>
        <taxon>Actinomycetota</taxon>
        <taxon>Actinomycetes</taxon>
        <taxon>Streptosporangiales</taxon>
        <taxon>Thermomonosporaceae</taxon>
        <taxon>Actinomadura</taxon>
    </lineage>
</organism>
<name>A0A4R5AJ03_9ACTN</name>
<dbReference type="GO" id="GO:0000976">
    <property type="term" value="F:transcription cis-regulatory region binding"/>
    <property type="evidence" value="ECO:0007669"/>
    <property type="project" value="TreeGrafter"/>
</dbReference>
<evidence type="ECO:0000256" key="5">
    <source>
        <dbReference type="SAM" id="MobiDB-lite"/>
    </source>
</evidence>
<keyword evidence="3" id="KW-0804">Transcription</keyword>
<evidence type="ECO:0000313" key="8">
    <source>
        <dbReference type="Proteomes" id="UP000294513"/>
    </source>
</evidence>
<feature type="domain" description="HTH tetR-type" evidence="6">
    <location>
        <begin position="50"/>
        <end position="110"/>
    </location>
</feature>
<keyword evidence="1" id="KW-0805">Transcription regulation</keyword>
<proteinExistence type="predicted"/>
<reference evidence="7 8" key="1">
    <citation type="submission" date="2019-03" db="EMBL/GenBank/DDBJ databases">
        <title>Draft genome sequences of novel Actinobacteria.</title>
        <authorList>
            <person name="Sahin N."/>
            <person name="Ay H."/>
            <person name="Saygin H."/>
        </authorList>
    </citation>
    <scope>NUCLEOTIDE SEQUENCE [LARGE SCALE GENOMIC DNA]</scope>
    <source>
        <strain evidence="7 8">H3C3</strain>
    </source>
</reference>
<dbReference type="Pfam" id="PF00440">
    <property type="entry name" value="TetR_N"/>
    <property type="match status" value="1"/>
</dbReference>
<dbReference type="PRINTS" id="PR00455">
    <property type="entry name" value="HTHTETR"/>
</dbReference>
<evidence type="ECO:0000313" key="7">
    <source>
        <dbReference type="EMBL" id="TDD70122.1"/>
    </source>
</evidence>
<dbReference type="EMBL" id="SMKU01000310">
    <property type="protein sequence ID" value="TDD70122.1"/>
    <property type="molecule type" value="Genomic_DNA"/>
</dbReference>
<dbReference type="PROSITE" id="PS50977">
    <property type="entry name" value="HTH_TETR_2"/>
    <property type="match status" value="1"/>
</dbReference>
<dbReference type="SUPFAM" id="SSF46689">
    <property type="entry name" value="Homeodomain-like"/>
    <property type="match status" value="1"/>
</dbReference>
<evidence type="ECO:0000256" key="2">
    <source>
        <dbReference type="ARBA" id="ARBA00023125"/>
    </source>
</evidence>
<keyword evidence="8" id="KW-1185">Reference proteome</keyword>
<dbReference type="Gene3D" id="1.10.10.60">
    <property type="entry name" value="Homeodomain-like"/>
    <property type="match status" value="1"/>
</dbReference>
<dbReference type="InterPro" id="IPR001647">
    <property type="entry name" value="HTH_TetR"/>
</dbReference>
<keyword evidence="2 4" id="KW-0238">DNA-binding</keyword>
<dbReference type="InterPro" id="IPR050109">
    <property type="entry name" value="HTH-type_TetR-like_transc_reg"/>
</dbReference>
<protein>
    <submittedName>
        <fullName evidence="7">TetR/AcrR family transcriptional regulator</fullName>
    </submittedName>
</protein>
<evidence type="ECO:0000256" key="1">
    <source>
        <dbReference type="ARBA" id="ARBA00023015"/>
    </source>
</evidence>
<dbReference type="RefSeq" id="WP_131901746.1">
    <property type="nucleotide sequence ID" value="NZ_SMKU01000310.1"/>
</dbReference>
<gene>
    <name evidence="7" type="ORF">E1298_36955</name>
</gene>
<dbReference type="Proteomes" id="UP000294513">
    <property type="component" value="Unassembled WGS sequence"/>
</dbReference>
<dbReference type="AlphaFoldDB" id="A0A4R5AJ03"/>
<accession>A0A4R5AJ03</accession>
<dbReference type="InterPro" id="IPR009057">
    <property type="entry name" value="Homeodomain-like_sf"/>
</dbReference>
<feature type="compositionally biased region" description="Gly residues" evidence="5">
    <location>
        <begin position="8"/>
        <end position="19"/>
    </location>
</feature>
<comment type="caution">
    <text evidence="7">The sequence shown here is derived from an EMBL/GenBank/DDBJ whole genome shotgun (WGS) entry which is preliminary data.</text>
</comment>